<gene>
    <name evidence="2" type="ORF">DVW87_10110</name>
</gene>
<protein>
    <submittedName>
        <fullName evidence="2">Uncharacterized protein</fullName>
    </submittedName>
</protein>
<sequence length="138" mass="15212">MQTTRRKLLAGAVALTAFAAAGILPAAPCHAASLEAHWQARRRAYAEFDADPDSLDDPEVGQRYWDRIDAAESAILNSPDTSTRAAELRLWVAWSHCDATRREAVAQGDVTALLRERAKLDWQEKLIFAAILNLRGEG</sequence>
<reference evidence="2 3" key="1">
    <citation type="submission" date="2018-07" db="EMBL/GenBank/DDBJ databases">
        <title>a novel species of Sphingomonas isolated from the rhizosphere soil of Araceae plant.</title>
        <authorList>
            <person name="Zhiyong W."/>
            <person name="Qinglan Z."/>
            <person name="Zhiwei F."/>
            <person name="Ding X."/>
            <person name="Gejiao W."/>
            <person name="Shixue Z."/>
        </authorList>
    </citation>
    <scope>NUCLEOTIDE SEQUENCE [LARGE SCALE GENOMIC DNA]</scope>
    <source>
        <strain evidence="2 3">WZY 27</strain>
    </source>
</reference>
<keyword evidence="3" id="KW-1185">Reference proteome</keyword>
<organism evidence="2 3">
    <name type="scientific">Sphingomonas aracearum</name>
    <dbReference type="NCBI Taxonomy" id="2283317"/>
    <lineage>
        <taxon>Bacteria</taxon>
        <taxon>Pseudomonadati</taxon>
        <taxon>Pseudomonadota</taxon>
        <taxon>Alphaproteobacteria</taxon>
        <taxon>Sphingomonadales</taxon>
        <taxon>Sphingomonadaceae</taxon>
        <taxon>Sphingomonas</taxon>
    </lineage>
</organism>
<accession>A0A369VVH8</accession>
<comment type="caution">
    <text evidence="2">The sequence shown here is derived from an EMBL/GenBank/DDBJ whole genome shotgun (WGS) entry which is preliminary data.</text>
</comment>
<evidence type="ECO:0000313" key="2">
    <source>
        <dbReference type="EMBL" id="RDE05577.1"/>
    </source>
</evidence>
<dbReference type="Proteomes" id="UP000253918">
    <property type="component" value="Unassembled WGS sequence"/>
</dbReference>
<dbReference type="EMBL" id="QQNB01000002">
    <property type="protein sequence ID" value="RDE05577.1"/>
    <property type="molecule type" value="Genomic_DNA"/>
</dbReference>
<dbReference type="AlphaFoldDB" id="A0A369VVH8"/>
<dbReference type="RefSeq" id="WP_114687646.1">
    <property type="nucleotide sequence ID" value="NZ_QQNB01000002.1"/>
</dbReference>
<name>A0A369VVH8_9SPHN</name>
<evidence type="ECO:0000313" key="3">
    <source>
        <dbReference type="Proteomes" id="UP000253918"/>
    </source>
</evidence>
<dbReference type="PROSITE" id="PS51318">
    <property type="entry name" value="TAT"/>
    <property type="match status" value="1"/>
</dbReference>
<feature type="signal peptide" evidence="1">
    <location>
        <begin position="1"/>
        <end position="31"/>
    </location>
</feature>
<dbReference type="InterPro" id="IPR006311">
    <property type="entry name" value="TAT_signal"/>
</dbReference>
<proteinExistence type="predicted"/>
<keyword evidence="1" id="KW-0732">Signal</keyword>
<evidence type="ECO:0000256" key="1">
    <source>
        <dbReference type="SAM" id="SignalP"/>
    </source>
</evidence>
<feature type="chain" id="PRO_5017034036" evidence="1">
    <location>
        <begin position="32"/>
        <end position="138"/>
    </location>
</feature>